<evidence type="ECO:0000313" key="2">
    <source>
        <dbReference type="Proteomes" id="UP000015354"/>
    </source>
</evidence>
<name>S9U640_9TRYP</name>
<dbReference type="AlphaFoldDB" id="S9U640"/>
<dbReference type="GO" id="GO:0003746">
    <property type="term" value="F:translation elongation factor activity"/>
    <property type="evidence" value="ECO:0007669"/>
    <property type="project" value="UniProtKB-KW"/>
</dbReference>
<keyword evidence="1" id="KW-0251">Elongation factor</keyword>
<keyword evidence="2" id="KW-1185">Reference proteome</keyword>
<protein>
    <submittedName>
        <fullName evidence="1">Transcription elongation factor B, polypeptide 1</fullName>
    </submittedName>
</protein>
<dbReference type="EMBL" id="ATMH01007292">
    <property type="protein sequence ID" value="EPY24214.1"/>
    <property type="molecule type" value="Genomic_DNA"/>
</dbReference>
<comment type="caution">
    <text evidence="1">The sequence shown here is derived from an EMBL/GenBank/DDBJ whole genome shotgun (WGS) entry which is preliminary data.</text>
</comment>
<gene>
    <name evidence="1" type="ORF">STCU_07292</name>
</gene>
<dbReference type="Gene3D" id="3.30.710.10">
    <property type="entry name" value="Potassium Channel Kv1.1, Chain A"/>
    <property type="match status" value="1"/>
</dbReference>
<evidence type="ECO:0000313" key="1">
    <source>
        <dbReference type="EMBL" id="EPY24214.1"/>
    </source>
</evidence>
<dbReference type="OrthoDB" id="249087at2759"/>
<accession>S9U640</accession>
<dbReference type="SUPFAM" id="SSF54695">
    <property type="entry name" value="POZ domain"/>
    <property type="match status" value="1"/>
</dbReference>
<organism evidence="1 2">
    <name type="scientific">Strigomonas culicis</name>
    <dbReference type="NCBI Taxonomy" id="28005"/>
    <lineage>
        <taxon>Eukaryota</taxon>
        <taxon>Discoba</taxon>
        <taxon>Euglenozoa</taxon>
        <taxon>Kinetoplastea</taxon>
        <taxon>Metakinetoplastina</taxon>
        <taxon>Trypanosomatida</taxon>
        <taxon>Trypanosomatidae</taxon>
        <taxon>Strigomonadinae</taxon>
        <taxon>Strigomonas</taxon>
    </lineage>
</organism>
<reference evidence="1 2" key="1">
    <citation type="journal article" date="2013" name="PLoS ONE">
        <title>Predicting the Proteins of Angomonas deanei, Strigomonas culicis and Their Respective Endosymbionts Reveals New Aspects of the Trypanosomatidae Family.</title>
        <authorList>
            <person name="Motta M.C."/>
            <person name="Martins A.C."/>
            <person name="de Souza S.S."/>
            <person name="Catta-Preta C.M."/>
            <person name="Silva R."/>
            <person name="Klein C.C."/>
            <person name="de Almeida L.G."/>
            <person name="de Lima Cunha O."/>
            <person name="Ciapina L.P."/>
            <person name="Brocchi M."/>
            <person name="Colabardini A.C."/>
            <person name="de Araujo Lima B."/>
            <person name="Machado C.R."/>
            <person name="de Almeida Soares C.M."/>
            <person name="Probst C.M."/>
            <person name="de Menezes C.B."/>
            <person name="Thompson C.E."/>
            <person name="Bartholomeu D.C."/>
            <person name="Gradia D.F."/>
            <person name="Pavoni D.P."/>
            <person name="Grisard E.C."/>
            <person name="Fantinatti-Garboggini F."/>
            <person name="Marchini F.K."/>
            <person name="Rodrigues-Luiz G.F."/>
            <person name="Wagner G."/>
            <person name="Goldman G.H."/>
            <person name="Fietto J.L."/>
            <person name="Elias M.C."/>
            <person name="Goldman M.H."/>
            <person name="Sagot M.F."/>
            <person name="Pereira M."/>
            <person name="Stoco P.H."/>
            <person name="de Mendonca-Neto R.P."/>
            <person name="Teixeira S.M."/>
            <person name="Maciel T.E."/>
            <person name="de Oliveira Mendes T.A."/>
            <person name="Urmenyi T.P."/>
            <person name="de Souza W."/>
            <person name="Schenkman S."/>
            <person name="de Vasconcelos A.T."/>
        </authorList>
    </citation>
    <scope>NUCLEOTIDE SEQUENCE [LARGE SCALE GENOMIC DNA]</scope>
</reference>
<sequence length="257" mass="28901">MCLHDDPNDPYERCLMLPLLSDHLSVCLHVEHYSFSLLVLHYALFFHVLCILRAFPSALPPSLLFHLVQTCDPLRKTAYKMTSTVPFNPMRKTPPPPPHIDTVGVNPLDYISVCSKEGHECIVHRNCLRESPLIRRTFEKGVDVSNDFIDILFSFPFPDDSAADESGLPLPIKVASPVQIQKEGKGIPAMTGGMEGNHDHRVRIVFHTLSASLLEIVLAYLYQKCLFEQTHLPPKDELEIPTSYACEILKVATALEC</sequence>
<dbReference type="InterPro" id="IPR011333">
    <property type="entry name" value="SKP1/BTB/POZ_sf"/>
</dbReference>
<dbReference type="Proteomes" id="UP000015354">
    <property type="component" value="Unassembled WGS sequence"/>
</dbReference>
<proteinExistence type="predicted"/>
<keyword evidence="1" id="KW-0648">Protein biosynthesis</keyword>